<accession>A0A844ZPD0</accession>
<evidence type="ECO:0000313" key="3">
    <source>
        <dbReference type="Proteomes" id="UP000442714"/>
    </source>
</evidence>
<comment type="caution">
    <text evidence="2">The sequence shown here is derived from an EMBL/GenBank/DDBJ whole genome shotgun (WGS) entry which is preliminary data.</text>
</comment>
<keyword evidence="1" id="KW-0732">Signal</keyword>
<protein>
    <recommendedName>
        <fullName evidence="4">Lipoprotein</fullName>
    </recommendedName>
</protein>
<name>A0A844ZPD0_9SPHN</name>
<proteinExistence type="predicted"/>
<organism evidence="2 3">
    <name type="scientific">Pontixanthobacter aquaemixtae</name>
    <dbReference type="NCBI Taxonomy" id="1958940"/>
    <lineage>
        <taxon>Bacteria</taxon>
        <taxon>Pseudomonadati</taxon>
        <taxon>Pseudomonadota</taxon>
        <taxon>Alphaproteobacteria</taxon>
        <taxon>Sphingomonadales</taxon>
        <taxon>Erythrobacteraceae</taxon>
        <taxon>Pontixanthobacter</taxon>
    </lineage>
</organism>
<reference evidence="2 3" key="1">
    <citation type="submission" date="2019-12" db="EMBL/GenBank/DDBJ databases">
        <title>Genomic-based taxomic classification of the family Erythrobacteraceae.</title>
        <authorList>
            <person name="Xu L."/>
        </authorList>
    </citation>
    <scope>NUCLEOTIDE SEQUENCE [LARGE SCALE GENOMIC DNA]</scope>
    <source>
        <strain evidence="2 3">KCTC 52763</strain>
    </source>
</reference>
<feature type="chain" id="PRO_5033004258" description="Lipoprotein" evidence="1">
    <location>
        <begin position="22"/>
        <end position="164"/>
    </location>
</feature>
<dbReference type="AlphaFoldDB" id="A0A844ZPD0"/>
<sequence>MYRTTALTLGLIGLASCSASGEDAQVDGNSGDALSGAAAVTVESLAATRSQPVDDQFITCTEKQDNGITSTQFFLITDGAVKSYSRMQNFARDMCDPGQPGCGLGWQGEKVGLYFETASGAVNQMLLDIETLTMEKRLTSDTSGVEEFTFQCESGPFPEGVTID</sequence>
<dbReference type="PROSITE" id="PS51257">
    <property type="entry name" value="PROKAR_LIPOPROTEIN"/>
    <property type="match status" value="1"/>
</dbReference>
<evidence type="ECO:0008006" key="4">
    <source>
        <dbReference type="Google" id="ProtNLM"/>
    </source>
</evidence>
<dbReference type="EMBL" id="WTYX01000001">
    <property type="protein sequence ID" value="MXO89598.1"/>
    <property type="molecule type" value="Genomic_DNA"/>
</dbReference>
<dbReference type="OrthoDB" id="7433210at2"/>
<dbReference type="RefSeq" id="WP_160602983.1">
    <property type="nucleotide sequence ID" value="NZ_WTYX01000001.1"/>
</dbReference>
<gene>
    <name evidence="2" type="ORF">GRI41_02065</name>
</gene>
<keyword evidence="3" id="KW-1185">Reference proteome</keyword>
<feature type="signal peptide" evidence="1">
    <location>
        <begin position="1"/>
        <end position="21"/>
    </location>
</feature>
<dbReference type="Proteomes" id="UP000442714">
    <property type="component" value="Unassembled WGS sequence"/>
</dbReference>
<evidence type="ECO:0000313" key="2">
    <source>
        <dbReference type="EMBL" id="MXO89598.1"/>
    </source>
</evidence>
<evidence type="ECO:0000256" key="1">
    <source>
        <dbReference type="SAM" id="SignalP"/>
    </source>
</evidence>